<organism evidence="1 2">
    <name type="scientific">Scophthalmus maximus</name>
    <name type="common">Turbot</name>
    <name type="synonym">Psetta maxima</name>
    <dbReference type="NCBI Taxonomy" id="52904"/>
    <lineage>
        <taxon>Eukaryota</taxon>
        <taxon>Metazoa</taxon>
        <taxon>Chordata</taxon>
        <taxon>Craniata</taxon>
        <taxon>Vertebrata</taxon>
        <taxon>Euteleostomi</taxon>
        <taxon>Actinopterygii</taxon>
        <taxon>Neopterygii</taxon>
        <taxon>Teleostei</taxon>
        <taxon>Neoteleostei</taxon>
        <taxon>Acanthomorphata</taxon>
        <taxon>Carangaria</taxon>
        <taxon>Pleuronectiformes</taxon>
        <taxon>Pleuronectoidei</taxon>
        <taxon>Scophthalmidae</taxon>
        <taxon>Scophthalmus</taxon>
    </lineage>
</organism>
<accession>A0A6A4T9N0</accession>
<gene>
    <name evidence="1" type="ORF">F2P81_004120</name>
</gene>
<comment type="caution">
    <text evidence="1">The sequence shown here is derived from an EMBL/GenBank/DDBJ whole genome shotgun (WGS) entry which is preliminary data.</text>
</comment>
<evidence type="ECO:0000313" key="1">
    <source>
        <dbReference type="EMBL" id="KAF0042783.1"/>
    </source>
</evidence>
<reference evidence="1 2" key="1">
    <citation type="submission" date="2019-06" db="EMBL/GenBank/DDBJ databases">
        <title>Draft genomes of female and male turbot (Scophthalmus maximus).</title>
        <authorList>
            <person name="Xu H."/>
            <person name="Xu X.-W."/>
            <person name="Shao C."/>
            <person name="Chen S."/>
        </authorList>
    </citation>
    <scope>NUCLEOTIDE SEQUENCE [LARGE SCALE GENOMIC DNA]</scope>
    <source>
        <strain evidence="1">Ysfricsl-2016a</strain>
        <tissue evidence="1">Blood</tissue>
    </source>
</reference>
<dbReference type="EMBL" id="VEVO01000004">
    <property type="protein sequence ID" value="KAF0042783.1"/>
    <property type="molecule type" value="Genomic_DNA"/>
</dbReference>
<proteinExistence type="predicted"/>
<dbReference type="AlphaFoldDB" id="A0A6A4T9N0"/>
<evidence type="ECO:0000313" key="2">
    <source>
        <dbReference type="Proteomes" id="UP000438429"/>
    </source>
</evidence>
<name>A0A6A4T9N0_SCOMX</name>
<dbReference type="Proteomes" id="UP000438429">
    <property type="component" value="Unassembled WGS sequence"/>
</dbReference>
<protein>
    <submittedName>
        <fullName evidence="1">Uncharacterized protein</fullName>
    </submittedName>
</protein>
<sequence>MRVREESEGQLPVFVIGGRWRNRSNVLYSIHCSPHCKRYRGDVYENKSAQTAEVGKKWGFPVAHCVAFDKRVLKAAGDAAAGNDINLTSVDKTAQESLTPPSFDRRVVLVTIERLPSPRGKPPIGTVLIPPKGNWDEN</sequence>